<evidence type="ECO:0000256" key="9">
    <source>
        <dbReference type="ARBA" id="ARBA00023136"/>
    </source>
</evidence>
<evidence type="ECO:0000256" key="4">
    <source>
        <dbReference type="ARBA" id="ARBA00022475"/>
    </source>
</evidence>
<dbReference type="Gene3D" id="3.30.1360.100">
    <property type="entry name" value="General secretion pathway protein M, EpsM"/>
    <property type="match status" value="1"/>
</dbReference>
<dbReference type="AlphaFoldDB" id="A0A837G5Q7"/>
<keyword evidence="8" id="KW-1133">Transmembrane helix</keyword>
<comment type="caution">
    <text evidence="11">The sequence shown here is derived from an EMBL/GenBank/DDBJ whole genome shotgun (WGS) entry which is preliminary data.</text>
</comment>
<dbReference type="Gene3D" id="3.30.420.380">
    <property type="match status" value="1"/>
</dbReference>
<evidence type="ECO:0000256" key="5">
    <source>
        <dbReference type="ARBA" id="ARBA00022519"/>
    </source>
</evidence>
<accession>A0A837G5Q7</accession>
<dbReference type="Gene3D" id="3.30.420.370">
    <property type="match status" value="1"/>
</dbReference>
<dbReference type="GO" id="GO:0015627">
    <property type="term" value="C:type II protein secretion system complex"/>
    <property type="evidence" value="ECO:0007669"/>
    <property type="project" value="InterPro"/>
</dbReference>
<organism evidence="11">
    <name type="scientific">Vibrio coralliilyticus</name>
    <dbReference type="NCBI Taxonomy" id="190893"/>
    <lineage>
        <taxon>Bacteria</taxon>
        <taxon>Pseudomonadati</taxon>
        <taxon>Pseudomonadota</taxon>
        <taxon>Gammaproteobacteria</taxon>
        <taxon>Vibrionales</taxon>
        <taxon>Vibrionaceae</taxon>
        <taxon>Vibrio</taxon>
    </lineage>
</organism>
<dbReference type="GO" id="GO:0005886">
    <property type="term" value="C:plasma membrane"/>
    <property type="evidence" value="ECO:0007669"/>
    <property type="project" value="UniProtKB-SubCell"/>
</dbReference>
<sequence>MNEFLIVRLSKSKTAAIQWLVWSESQKEVIASGELQDHQDLAELANYAEGRQVIVLVSAANLVLTQLEVPAGANRQFDSMLPFMLEDDVAQDVDELHFTVLAKEANQAYVCGIDYSWLESILADMRQLGFAVRKVLPDALALPVAEESGLSAVELDGQWLVKKGQFSAVSIELAWLPLLAQSDWVKQEEEYLPLQAYSHLPELTLADDQKWHNEQPQLVMQLLAEQAIKSKINLLSGEFKPKSSFGRHLKVWRKAAIAAGVLVAILSVDNWLQIQSAETQANAYRQESERIFRQVTSKNKIPTVTYLKREMEREESRLSGGGSGESVLEWMVKMPQVMKQVPGLRLTSFKYDSTRGEVRLQAQSNDFQTFEKARELMSGQFTVEQGQLSKSGTLVNGTFVLKRL</sequence>
<proteinExistence type="inferred from homology"/>
<evidence type="ECO:0000256" key="8">
    <source>
        <dbReference type="ARBA" id="ARBA00022989"/>
    </source>
</evidence>
<comment type="function">
    <text evidence="10">Inner membrane component of the type II secretion system required for the energy-dependent secretion of extracellular factors such as proteases and toxins from the periplasm.</text>
</comment>
<protein>
    <recommendedName>
        <fullName evidence="10">Type II secretion system protein L</fullName>
        <shortName evidence="10">T2SS protein L</shortName>
    </recommendedName>
</protein>
<dbReference type="InterPro" id="IPR024230">
    <property type="entry name" value="GspL_cyto_dom"/>
</dbReference>
<keyword evidence="3 10" id="KW-0813">Transport</keyword>
<dbReference type="InterPro" id="IPR043129">
    <property type="entry name" value="ATPase_NBD"/>
</dbReference>
<evidence type="ECO:0000256" key="6">
    <source>
        <dbReference type="ARBA" id="ARBA00022692"/>
    </source>
</evidence>
<dbReference type="EMBL" id="JXXR01000019">
    <property type="protein sequence ID" value="KJY69714.1"/>
    <property type="molecule type" value="Genomic_DNA"/>
</dbReference>
<evidence type="ECO:0000313" key="11">
    <source>
        <dbReference type="EMBL" id="KJY69714.1"/>
    </source>
</evidence>
<dbReference type="PIRSF" id="PIRSF015761">
    <property type="entry name" value="Protein_L"/>
    <property type="match status" value="1"/>
</dbReference>
<name>A0A837G5Q7_9VIBR</name>
<dbReference type="RefSeq" id="WP_045986836.1">
    <property type="nucleotide sequence ID" value="NZ_CP063051.1"/>
</dbReference>
<keyword evidence="9" id="KW-0472">Membrane</keyword>
<evidence type="ECO:0000256" key="7">
    <source>
        <dbReference type="ARBA" id="ARBA00022927"/>
    </source>
</evidence>
<keyword evidence="7 10" id="KW-0653">Protein transport</keyword>
<comment type="subcellular location">
    <subcellularLocation>
        <location evidence="1">Cell inner membrane</location>
        <topology evidence="1">Single-pass membrane protein</topology>
    </subcellularLocation>
</comment>
<reference evidence="11" key="1">
    <citation type="journal article" date="2015" name="BMC Genomics">
        <title>Genome mining reveals unlocked bioactive potential of marine Gram-negative bacteria.</title>
        <authorList>
            <person name="Machado H."/>
            <person name="Sonnenschein E.C."/>
            <person name="Melchiorsen J."/>
            <person name="Gram L."/>
        </authorList>
    </citation>
    <scope>NUCLEOTIDE SEQUENCE</scope>
    <source>
        <strain evidence="11">S2052</strain>
    </source>
</reference>
<comment type="similarity">
    <text evidence="2 10">Belongs to the GSP L family.</text>
</comment>
<dbReference type="GO" id="GO:0015628">
    <property type="term" value="P:protein secretion by the type II secretion system"/>
    <property type="evidence" value="ECO:0007669"/>
    <property type="project" value="InterPro"/>
</dbReference>
<dbReference type="GO" id="GO:0009276">
    <property type="term" value="C:Gram-negative-bacterium-type cell wall"/>
    <property type="evidence" value="ECO:0007669"/>
    <property type="project" value="InterPro"/>
</dbReference>
<keyword evidence="6" id="KW-0812">Transmembrane</keyword>
<dbReference type="SUPFAM" id="SSF53067">
    <property type="entry name" value="Actin-like ATPase domain"/>
    <property type="match status" value="2"/>
</dbReference>
<evidence type="ECO:0000256" key="10">
    <source>
        <dbReference type="PIRNR" id="PIRNR015761"/>
    </source>
</evidence>
<evidence type="ECO:0000256" key="2">
    <source>
        <dbReference type="ARBA" id="ARBA00005318"/>
    </source>
</evidence>
<dbReference type="Pfam" id="PF12693">
    <property type="entry name" value="GspL_C"/>
    <property type="match status" value="1"/>
</dbReference>
<dbReference type="NCBIfam" id="TIGR01709">
    <property type="entry name" value="typeII_sec_gspL"/>
    <property type="match status" value="1"/>
</dbReference>
<keyword evidence="5" id="KW-0997">Cell inner membrane</keyword>
<dbReference type="Pfam" id="PF05134">
    <property type="entry name" value="T2SSL"/>
    <property type="match status" value="1"/>
</dbReference>
<evidence type="ECO:0000256" key="3">
    <source>
        <dbReference type="ARBA" id="ARBA00022448"/>
    </source>
</evidence>
<dbReference type="InterPro" id="IPR025691">
    <property type="entry name" value="GspL_pp_dom"/>
</dbReference>
<evidence type="ECO:0000256" key="1">
    <source>
        <dbReference type="ARBA" id="ARBA00004377"/>
    </source>
</evidence>
<dbReference type="CDD" id="cd24017">
    <property type="entry name" value="ASKHA_T2SSL_N"/>
    <property type="match status" value="1"/>
</dbReference>
<dbReference type="InterPro" id="IPR007812">
    <property type="entry name" value="T2SS_protein-GspL"/>
</dbReference>
<gene>
    <name evidence="11" type="ORF">TW71_18060</name>
</gene>
<keyword evidence="4" id="KW-1003">Cell membrane</keyword>